<dbReference type="SUPFAM" id="SSF53474">
    <property type="entry name" value="alpha/beta-Hydrolases"/>
    <property type="match status" value="1"/>
</dbReference>
<dbReference type="GO" id="GO:0003824">
    <property type="term" value="F:catalytic activity"/>
    <property type="evidence" value="ECO:0007669"/>
    <property type="project" value="UniProtKB-ARBA"/>
</dbReference>
<feature type="domain" description="AB hydrolase-1" evidence="2">
    <location>
        <begin position="48"/>
        <end position="303"/>
    </location>
</feature>
<dbReference type="PROSITE" id="PS51318">
    <property type="entry name" value="TAT"/>
    <property type="match status" value="1"/>
</dbReference>
<dbReference type="RefSeq" id="WP_184737431.1">
    <property type="nucleotide sequence ID" value="NZ_BMRW01000018.1"/>
</dbReference>
<keyword evidence="4" id="KW-1185">Reference proteome</keyword>
<dbReference type="PANTHER" id="PTHR37017">
    <property type="entry name" value="AB HYDROLASE-1 DOMAIN-CONTAINING PROTEIN-RELATED"/>
    <property type="match status" value="1"/>
</dbReference>
<dbReference type="Pfam" id="PF12697">
    <property type="entry name" value="Abhydrolase_6"/>
    <property type="match status" value="1"/>
</dbReference>
<dbReference type="Proteomes" id="UP000556436">
    <property type="component" value="Unassembled WGS sequence"/>
</dbReference>
<protein>
    <submittedName>
        <fullName evidence="3">Pimeloyl-ACP methyl ester carboxylesterase</fullName>
    </submittedName>
</protein>
<dbReference type="InterPro" id="IPR052897">
    <property type="entry name" value="Sec-Metab_Biosynth_Hydrolase"/>
</dbReference>
<evidence type="ECO:0000259" key="2">
    <source>
        <dbReference type="Pfam" id="PF12697"/>
    </source>
</evidence>
<evidence type="ECO:0000313" key="3">
    <source>
        <dbReference type="EMBL" id="MBB4889199.1"/>
    </source>
</evidence>
<keyword evidence="1" id="KW-0732">Signal</keyword>
<sequence length="324" mass="34283">MTDHTRRGVLRTAAATGALAAGALAAAPGANAAPNGGGHGGHRPPTYVFVHGANSSAGGWAPYMRELTLLGHRTLAVDLPGHGPDAYFPVAYQAPQDLEALKTEPSPLGKVTLDDYTDHVVEVVRRARRNGPVILVGQSQGGLTVNRVGNAVPELLDRIAYVAAFCPVKLPTLLDYLKAPEAKDSLAFTIPGIAAAPGLGITRANWRSGDPDFLAKLKAATAADYPDAAFRALINSLEPDETAGIAMTDARVDAATWGRIPRTYIRFSEDRMIPPALQDRMIAEADALTPRNRFTVRTVKAPHVGPYRRAPLVSALAELARGIA</sequence>
<dbReference type="InterPro" id="IPR000073">
    <property type="entry name" value="AB_hydrolase_1"/>
</dbReference>
<dbReference type="InterPro" id="IPR006311">
    <property type="entry name" value="TAT_signal"/>
</dbReference>
<feature type="signal peptide" evidence="1">
    <location>
        <begin position="1"/>
        <end position="32"/>
    </location>
</feature>
<name>A0A7W7LFQ9_STRNE</name>
<dbReference type="EMBL" id="JACHJG010000012">
    <property type="protein sequence ID" value="MBB4889199.1"/>
    <property type="molecule type" value="Genomic_DNA"/>
</dbReference>
<proteinExistence type="predicted"/>
<gene>
    <name evidence="3" type="ORF">FHS38_005274</name>
</gene>
<dbReference type="InterPro" id="IPR029058">
    <property type="entry name" value="AB_hydrolase_fold"/>
</dbReference>
<comment type="caution">
    <text evidence="3">The sequence shown here is derived from an EMBL/GenBank/DDBJ whole genome shotgun (WGS) entry which is preliminary data.</text>
</comment>
<evidence type="ECO:0000313" key="4">
    <source>
        <dbReference type="Proteomes" id="UP000556436"/>
    </source>
</evidence>
<dbReference type="AlphaFoldDB" id="A0A7W7LFQ9"/>
<reference evidence="3 4" key="1">
    <citation type="submission" date="2020-08" db="EMBL/GenBank/DDBJ databases">
        <title>Genomic Encyclopedia of Type Strains, Phase III (KMG-III): the genomes of soil and plant-associated and newly described type strains.</title>
        <authorList>
            <person name="Whitman W."/>
        </authorList>
    </citation>
    <scope>NUCLEOTIDE SEQUENCE [LARGE SCALE GENOMIC DNA]</scope>
    <source>
        <strain evidence="3 4">CECT 3265</strain>
    </source>
</reference>
<accession>A0A7W7LFQ9</accession>
<dbReference type="PANTHER" id="PTHR37017:SF11">
    <property type="entry name" value="ESTERASE_LIPASE_THIOESTERASE DOMAIN-CONTAINING PROTEIN"/>
    <property type="match status" value="1"/>
</dbReference>
<feature type="chain" id="PRO_5031480787" evidence="1">
    <location>
        <begin position="33"/>
        <end position="324"/>
    </location>
</feature>
<organism evidence="3 4">
    <name type="scientific">Streptomyces netropsis</name>
    <name type="common">Streptoverticillium netropsis</name>
    <dbReference type="NCBI Taxonomy" id="55404"/>
    <lineage>
        <taxon>Bacteria</taxon>
        <taxon>Bacillati</taxon>
        <taxon>Actinomycetota</taxon>
        <taxon>Actinomycetes</taxon>
        <taxon>Kitasatosporales</taxon>
        <taxon>Streptomycetaceae</taxon>
        <taxon>Streptomyces</taxon>
    </lineage>
</organism>
<dbReference type="Gene3D" id="3.40.50.1820">
    <property type="entry name" value="alpha/beta hydrolase"/>
    <property type="match status" value="1"/>
</dbReference>
<evidence type="ECO:0000256" key="1">
    <source>
        <dbReference type="SAM" id="SignalP"/>
    </source>
</evidence>